<accession>A0A562SAJ5</accession>
<evidence type="ECO:0000313" key="1">
    <source>
        <dbReference type="EMBL" id="TWI78355.1"/>
    </source>
</evidence>
<dbReference type="Proteomes" id="UP000316167">
    <property type="component" value="Unassembled WGS sequence"/>
</dbReference>
<name>A0A562SAJ5_9BACT</name>
<evidence type="ECO:0000313" key="2">
    <source>
        <dbReference type="Proteomes" id="UP000316167"/>
    </source>
</evidence>
<dbReference type="EMBL" id="VLLE01000007">
    <property type="protein sequence ID" value="TWI78355.1"/>
    <property type="molecule type" value="Genomic_DNA"/>
</dbReference>
<reference evidence="1 2" key="1">
    <citation type="journal article" date="2015" name="Stand. Genomic Sci.">
        <title>Genomic Encyclopedia of Bacterial and Archaeal Type Strains, Phase III: the genomes of soil and plant-associated and newly described type strains.</title>
        <authorList>
            <person name="Whitman W.B."/>
            <person name="Woyke T."/>
            <person name="Klenk H.P."/>
            <person name="Zhou Y."/>
            <person name="Lilburn T.G."/>
            <person name="Beck B.J."/>
            <person name="De Vos P."/>
            <person name="Vandamme P."/>
            <person name="Eisen J.A."/>
            <person name="Garrity G."/>
            <person name="Hugenholtz P."/>
            <person name="Kyrpides N.C."/>
        </authorList>
    </citation>
    <scope>NUCLEOTIDE SEQUENCE [LARGE SCALE GENOMIC DNA]</scope>
    <source>
        <strain evidence="1 2">CGMCC 1.7271</strain>
    </source>
</reference>
<protein>
    <submittedName>
        <fullName evidence="1">Uncharacterized protein</fullName>
    </submittedName>
</protein>
<gene>
    <name evidence="1" type="ORF">IQ13_4040</name>
</gene>
<proteinExistence type="predicted"/>
<dbReference type="RefSeq" id="WP_144888503.1">
    <property type="nucleotide sequence ID" value="NZ_VLLE01000007.1"/>
</dbReference>
<organism evidence="1 2">
    <name type="scientific">Lacibacter cauensis</name>
    <dbReference type="NCBI Taxonomy" id="510947"/>
    <lineage>
        <taxon>Bacteria</taxon>
        <taxon>Pseudomonadati</taxon>
        <taxon>Bacteroidota</taxon>
        <taxon>Chitinophagia</taxon>
        <taxon>Chitinophagales</taxon>
        <taxon>Chitinophagaceae</taxon>
        <taxon>Lacibacter</taxon>
    </lineage>
</organism>
<keyword evidence="2" id="KW-1185">Reference proteome</keyword>
<sequence>MKQTFRSVYTLFIASLIILVSCKKPVEPQQPGGGPGPMPGLSHKYRISAEALPGLPNQPIANLFAKFDVVNAQDELVVNNKLAAISFNGKFTTEEMELPAGTYRISKLLIVSGTGNVLYAVPVTNSAKATQVSKPLAYPMVLPAATSVDIAAEFLKIEATDKAIDFGYSAGEFGNSNTPPVETDITIQMRTRIKVGDILYDSIQSSLVYRTFDATNELKSVQFISLMPGINTVTLKKEAAYHEFIVQKWGGTYTKRYAKEELKKDIVYEFGEEKEAKKLKSEITARWDGNMYKAESKNNYIYDGKGRLTKVEFMQKRPSDGTPFVARTENLEYTDGRVEKISIYNEGDVFAGTRSIRYNTAGKINHITEDILNVSKTEVDIAHHGANGDGLDEVNFDFRYAHTSSTMTYYQRRRHGNLFSDNSFTSNRDTETGSYQYDNNINPYIHMNWPDLFLSRSSKNNLNWQSRTYFGSYPVNVAYSFEYKYDSEGYPIELIRRYKSYITGEHLFTTKTIFNY</sequence>
<dbReference type="OrthoDB" id="653235at2"/>
<dbReference type="PROSITE" id="PS51257">
    <property type="entry name" value="PROKAR_LIPOPROTEIN"/>
    <property type="match status" value="1"/>
</dbReference>
<comment type="caution">
    <text evidence="1">The sequence shown here is derived from an EMBL/GenBank/DDBJ whole genome shotgun (WGS) entry which is preliminary data.</text>
</comment>
<dbReference type="AlphaFoldDB" id="A0A562SAJ5"/>